<dbReference type="PANTHER" id="PTHR32282:SF33">
    <property type="entry name" value="PEPTIDOGLYCAN GLYCOSYLTRANSFERASE"/>
    <property type="match status" value="1"/>
</dbReference>
<evidence type="ECO:0000256" key="10">
    <source>
        <dbReference type="ARBA" id="ARBA00022984"/>
    </source>
</evidence>
<dbReference type="GO" id="GO:0008360">
    <property type="term" value="P:regulation of cell shape"/>
    <property type="evidence" value="ECO:0007669"/>
    <property type="project" value="UniProtKB-KW"/>
</dbReference>
<dbReference type="InterPro" id="IPR023346">
    <property type="entry name" value="Lysozyme-like_dom_sf"/>
</dbReference>
<dbReference type="InterPro" id="IPR050396">
    <property type="entry name" value="Glycosyltr_51/Transpeptidase"/>
</dbReference>
<feature type="transmembrane region" description="Helical" evidence="16">
    <location>
        <begin position="74"/>
        <end position="98"/>
    </location>
</feature>
<dbReference type="InterPro" id="IPR036950">
    <property type="entry name" value="PBP_transglycosylase"/>
</dbReference>
<dbReference type="UniPathway" id="UPA00219"/>
<dbReference type="PANTHER" id="PTHR32282">
    <property type="entry name" value="BINDING PROTEIN TRANSPEPTIDASE, PUTATIVE-RELATED"/>
    <property type="match status" value="1"/>
</dbReference>
<keyword evidence="16" id="KW-1133">Transmembrane helix</keyword>
<evidence type="ECO:0000256" key="9">
    <source>
        <dbReference type="ARBA" id="ARBA00022960"/>
    </source>
</evidence>
<evidence type="ECO:0000313" key="19">
    <source>
        <dbReference type="EMBL" id="QPC43390.1"/>
    </source>
</evidence>
<keyword evidence="7" id="KW-0808">Transferase</keyword>
<evidence type="ECO:0000259" key="17">
    <source>
        <dbReference type="Pfam" id="PF00905"/>
    </source>
</evidence>
<dbReference type="GO" id="GO:0071555">
    <property type="term" value="P:cell wall organization"/>
    <property type="evidence" value="ECO:0007669"/>
    <property type="project" value="UniProtKB-KW"/>
</dbReference>
<dbReference type="Proteomes" id="UP000593594">
    <property type="component" value="Chromosome"/>
</dbReference>
<feature type="domain" description="Penicillin-binding protein transpeptidase" evidence="17">
    <location>
        <begin position="383"/>
        <end position="613"/>
    </location>
</feature>
<evidence type="ECO:0000256" key="1">
    <source>
        <dbReference type="ARBA" id="ARBA00004752"/>
    </source>
</evidence>
<dbReference type="NCBIfam" id="TIGR02074">
    <property type="entry name" value="PBP_1a_fam"/>
    <property type="match status" value="1"/>
</dbReference>
<keyword evidence="16" id="KW-0472">Membrane</keyword>
<evidence type="ECO:0000313" key="20">
    <source>
        <dbReference type="Proteomes" id="UP000593594"/>
    </source>
</evidence>
<keyword evidence="11" id="KW-0511">Multifunctional enzyme</keyword>
<proteinExistence type="inferred from homology"/>
<keyword evidence="4" id="KW-0121">Carboxypeptidase</keyword>
<keyword evidence="8" id="KW-0378">Hydrolase</keyword>
<dbReference type="Pfam" id="PF00905">
    <property type="entry name" value="Transpeptidase"/>
    <property type="match status" value="1"/>
</dbReference>
<dbReference type="EMBL" id="CP058214">
    <property type="protein sequence ID" value="QPC43390.1"/>
    <property type="molecule type" value="Genomic_DNA"/>
</dbReference>
<evidence type="ECO:0000256" key="14">
    <source>
        <dbReference type="ARBA" id="ARBA00049902"/>
    </source>
</evidence>
<feature type="domain" description="Glycosyl transferase family 51" evidence="18">
    <location>
        <begin position="134"/>
        <end position="296"/>
    </location>
</feature>
<keyword evidence="20" id="KW-1185">Reference proteome</keyword>
<keyword evidence="16" id="KW-0812">Transmembrane</keyword>
<comment type="similarity">
    <text evidence="3">In the N-terminal section; belongs to the glycosyltransferase 51 family.</text>
</comment>
<evidence type="ECO:0000256" key="7">
    <source>
        <dbReference type="ARBA" id="ARBA00022679"/>
    </source>
</evidence>
<gene>
    <name evidence="19" type="ORF">HW532_12215</name>
</gene>
<evidence type="ECO:0000256" key="8">
    <source>
        <dbReference type="ARBA" id="ARBA00022801"/>
    </source>
</evidence>
<keyword evidence="6" id="KW-0328">Glycosyltransferase</keyword>
<evidence type="ECO:0000256" key="3">
    <source>
        <dbReference type="ARBA" id="ARBA00007739"/>
    </source>
</evidence>
<dbReference type="SUPFAM" id="SSF53955">
    <property type="entry name" value="Lysozyme-like"/>
    <property type="match status" value="1"/>
</dbReference>
<comment type="pathway">
    <text evidence="1">Cell wall biogenesis; peptidoglycan biosynthesis.</text>
</comment>
<dbReference type="GO" id="GO:0009252">
    <property type="term" value="P:peptidoglycan biosynthetic process"/>
    <property type="evidence" value="ECO:0007669"/>
    <property type="project" value="UniProtKB-UniPathway"/>
</dbReference>
<dbReference type="Gene3D" id="1.10.3810.10">
    <property type="entry name" value="Biosynthetic peptidoglycan transglycosylase-like"/>
    <property type="match status" value="1"/>
</dbReference>
<accession>A0A7S8C4R9</accession>
<keyword evidence="9" id="KW-0133">Cell shape</keyword>
<dbReference type="GO" id="GO:0008658">
    <property type="term" value="F:penicillin binding"/>
    <property type="evidence" value="ECO:0007669"/>
    <property type="project" value="InterPro"/>
</dbReference>
<dbReference type="InterPro" id="IPR001460">
    <property type="entry name" value="PCN-bd_Tpept"/>
</dbReference>
<dbReference type="InterPro" id="IPR012338">
    <property type="entry name" value="Beta-lactam/transpept-like"/>
</dbReference>
<dbReference type="FunFam" id="1.10.3810.10:FF:000001">
    <property type="entry name" value="Penicillin-binding protein 1A"/>
    <property type="match status" value="1"/>
</dbReference>
<evidence type="ECO:0000259" key="18">
    <source>
        <dbReference type="Pfam" id="PF00912"/>
    </source>
</evidence>
<dbReference type="SUPFAM" id="SSF56601">
    <property type="entry name" value="beta-lactamase/transpeptidase-like"/>
    <property type="match status" value="1"/>
</dbReference>
<comment type="similarity">
    <text evidence="2">In the C-terminal section; belongs to the transpeptidase family.</text>
</comment>
<reference evidence="19 20" key="1">
    <citation type="submission" date="2020-06" db="EMBL/GenBank/DDBJ databases">
        <title>Genome sequence of 2 isolates from Red Sea Mangroves.</title>
        <authorList>
            <person name="Sefrji F."/>
            <person name="Michoud G."/>
            <person name="Merlino G."/>
            <person name="Daffonchio D."/>
        </authorList>
    </citation>
    <scope>NUCLEOTIDE SEQUENCE [LARGE SCALE GENOMIC DNA]</scope>
    <source>
        <strain evidence="19 20">R1DC25</strain>
    </source>
</reference>
<dbReference type="GO" id="GO:0008955">
    <property type="term" value="F:peptidoglycan glycosyltransferase activity"/>
    <property type="evidence" value="ECO:0007669"/>
    <property type="project" value="UniProtKB-EC"/>
</dbReference>
<dbReference type="GO" id="GO:0030288">
    <property type="term" value="C:outer membrane-bounded periplasmic space"/>
    <property type="evidence" value="ECO:0007669"/>
    <property type="project" value="TreeGrafter"/>
</dbReference>
<feature type="region of interest" description="Disordered" evidence="15">
    <location>
        <begin position="1"/>
        <end position="66"/>
    </location>
</feature>
<name>A0A7S8C4R9_9HYPH</name>
<feature type="compositionally biased region" description="Basic and acidic residues" evidence="15">
    <location>
        <begin position="666"/>
        <end position="675"/>
    </location>
</feature>
<protein>
    <submittedName>
        <fullName evidence="19">Penicillin-binding protein 1A</fullName>
    </submittedName>
</protein>
<dbReference type="RefSeq" id="WP_213160753.1">
    <property type="nucleotide sequence ID" value="NZ_CP058214.1"/>
</dbReference>
<dbReference type="GO" id="GO:0009002">
    <property type="term" value="F:serine-type D-Ala-D-Ala carboxypeptidase activity"/>
    <property type="evidence" value="ECO:0007669"/>
    <property type="project" value="UniProtKB-EC"/>
</dbReference>
<comment type="catalytic activity">
    <reaction evidence="14">
        <text>[GlcNAc-(1-&gt;4)-Mur2Ac(oyl-L-Ala-gamma-D-Glu-L-Lys-D-Ala-D-Ala)](n)-di-trans,octa-cis-undecaprenyl diphosphate + beta-D-GlcNAc-(1-&gt;4)-Mur2Ac(oyl-L-Ala-gamma-D-Glu-L-Lys-D-Ala-D-Ala)-di-trans,octa-cis-undecaprenyl diphosphate = [GlcNAc-(1-&gt;4)-Mur2Ac(oyl-L-Ala-gamma-D-Glu-L-Lys-D-Ala-D-Ala)](n+1)-di-trans,octa-cis-undecaprenyl diphosphate + di-trans,octa-cis-undecaprenyl diphosphate + H(+)</text>
        <dbReference type="Rhea" id="RHEA:23708"/>
        <dbReference type="Rhea" id="RHEA-COMP:9602"/>
        <dbReference type="Rhea" id="RHEA-COMP:9603"/>
        <dbReference type="ChEBI" id="CHEBI:15378"/>
        <dbReference type="ChEBI" id="CHEBI:58405"/>
        <dbReference type="ChEBI" id="CHEBI:60033"/>
        <dbReference type="ChEBI" id="CHEBI:78435"/>
        <dbReference type="EC" id="2.4.99.28"/>
    </reaction>
</comment>
<organism evidence="19 20">
    <name type="scientific">Kaustia mangrovi</name>
    <dbReference type="NCBI Taxonomy" id="2593653"/>
    <lineage>
        <taxon>Bacteria</taxon>
        <taxon>Pseudomonadati</taxon>
        <taxon>Pseudomonadota</taxon>
        <taxon>Alphaproteobacteria</taxon>
        <taxon>Hyphomicrobiales</taxon>
        <taxon>Parvibaculaceae</taxon>
        <taxon>Kaustia</taxon>
    </lineage>
</organism>
<dbReference type="Pfam" id="PF00912">
    <property type="entry name" value="Transgly"/>
    <property type="match status" value="1"/>
</dbReference>
<dbReference type="Gene3D" id="3.40.710.10">
    <property type="entry name" value="DD-peptidase/beta-lactamase superfamily"/>
    <property type="match status" value="1"/>
</dbReference>
<evidence type="ECO:0000256" key="5">
    <source>
        <dbReference type="ARBA" id="ARBA00022670"/>
    </source>
</evidence>
<dbReference type="InterPro" id="IPR001264">
    <property type="entry name" value="Glyco_trans_51"/>
</dbReference>
<evidence type="ECO:0000256" key="6">
    <source>
        <dbReference type="ARBA" id="ARBA00022676"/>
    </source>
</evidence>
<evidence type="ECO:0000256" key="11">
    <source>
        <dbReference type="ARBA" id="ARBA00023268"/>
    </source>
</evidence>
<dbReference type="KEGG" id="kmn:HW532_12215"/>
<evidence type="ECO:0000256" key="2">
    <source>
        <dbReference type="ARBA" id="ARBA00007090"/>
    </source>
</evidence>
<sequence>MAVFGSRSRKSSRRKERVEPRLTGKPARRAPAGEEADAPRGRKAGARGGKARRAATPSRRGKAGSKRRSPLVRAAYWSVTLGLWGVIAIIAISAYTLLALPDGTLFKIPQREPGIVMLADDGEVMARRGGFLGDDVRLEELPPYVPEAVVATEDHRFYSHFGVDPIGLARAMFANLKAGGVVQGGSTLTQQLAKNLFLEPDRTIKRKLQELVLALWLEVKFTKDEILQLYLNRVYFGGGSYGIEAAAQHYFDRSARELTLAQAATLAGLLRAPARYNPIRHPRAAEDRAYVVLSRMVEEGFITAGQGQSAIDHPAEAVIRDSVPATQYIADWVADLVPQLIGELKESVIVETTVDPRIQSIAERSVRRNLDEEGQKKKVSQAAMVMLDPSGAVKAMVGGRSYKKSQFNRAVQAKRQPGSSFKPFVYLAALEYGFVPEMIIQDEPVRFGDWAPENYNRKNYGPVTIRDALARSLNTVAAKLTMKVGPQAVVDTAHRLGIRSDLDPNASIALGTSEVTLLELTSAYAPFANGGYAVAPHVIRRITTRDGELLYERQGSGLGRVIEPFELGEMNAMLRTAIRDGTGKRAVIDGQDAAGKTGTTQNWRDAWFVGYTAHLVAGVWVGNDDSTPTNRATGSGLPARIWKGAMAPAHEGMPAIPLPGGPVEEAPPRRPREEPGLDIVDFLQNLFGGGSSARASPPDYGRPRFDPAQQR</sequence>
<dbReference type="AlphaFoldDB" id="A0A7S8C4R9"/>
<evidence type="ECO:0000256" key="13">
    <source>
        <dbReference type="ARBA" id="ARBA00034000"/>
    </source>
</evidence>
<keyword evidence="5" id="KW-0645">Protease</keyword>
<feature type="compositionally biased region" description="Basic residues" evidence="15">
    <location>
        <begin position="41"/>
        <end position="66"/>
    </location>
</feature>
<keyword evidence="10" id="KW-0573">Peptidoglycan synthesis</keyword>
<evidence type="ECO:0000256" key="12">
    <source>
        <dbReference type="ARBA" id="ARBA00023316"/>
    </source>
</evidence>
<evidence type="ECO:0000256" key="4">
    <source>
        <dbReference type="ARBA" id="ARBA00022645"/>
    </source>
</evidence>
<dbReference type="GO" id="GO:0006508">
    <property type="term" value="P:proteolysis"/>
    <property type="evidence" value="ECO:0007669"/>
    <property type="project" value="UniProtKB-KW"/>
</dbReference>
<feature type="region of interest" description="Disordered" evidence="15">
    <location>
        <begin position="650"/>
        <end position="711"/>
    </location>
</feature>
<evidence type="ECO:0000256" key="15">
    <source>
        <dbReference type="SAM" id="MobiDB-lite"/>
    </source>
</evidence>
<evidence type="ECO:0000256" key="16">
    <source>
        <dbReference type="SAM" id="Phobius"/>
    </source>
</evidence>
<comment type="catalytic activity">
    <reaction evidence="13">
        <text>Preferential cleavage: (Ac)2-L-Lys-D-Ala-|-D-Ala. Also transpeptidation of peptidyl-alanyl moieties that are N-acyl substituents of D-alanine.</text>
        <dbReference type="EC" id="3.4.16.4"/>
    </reaction>
</comment>
<keyword evidence="12" id="KW-0961">Cell wall biogenesis/degradation</keyword>